<evidence type="ECO:0000313" key="1">
    <source>
        <dbReference type="EMBL" id="RGB77033.1"/>
    </source>
</evidence>
<reference evidence="1 2" key="1">
    <citation type="submission" date="2018-08" db="EMBL/GenBank/DDBJ databases">
        <title>A genome reference for cultivated species of the human gut microbiota.</title>
        <authorList>
            <person name="Zou Y."/>
            <person name="Xue W."/>
            <person name="Luo G."/>
        </authorList>
    </citation>
    <scope>NUCLEOTIDE SEQUENCE [LARGE SCALE GENOMIC DNA]</scope>
    <source>
        <strain evidence="1 2">OF01-3</strain>
    </source>
</reference>
<proteinExistence type="predicted"/>
<gene>
    <name evidence="1" type="ORF">DXA39_02060</name>
</gene>
<keyword evidence="2" id="KW-1185">Reference proteome</keyword>
<accession>A0A3E2TJ73</accession>
<protein>
    <submittedName>
        <fullName evidence="1">Uncharacterized protein</fullName>
    </submittedName>
</protein>
<sequence length="77" mass="8954">MKQTGFRVRCIYKKDLALRLSLDCLATSYSTGRSVLKEADGQFRVPSALVTLNFCVWHRQIYQVKAYLPWKVGWERG</sequence>
<evidence type="ECO:0000313" key="2">
    <source>
        <dbReference type="Proteomes" id="UP000261011"/>
    </source>
</evidence>
<name>A0A3E2TJ73_9FIRM</name>
<dbReference type="AlphaFoldDB" id="A0A3E2TJ73"/>
<dbReference type="Proteomes" id="UP000261011">
    <property type="component" value="Unassembled WGS sequence"/>
</dbReference>
<comment type="caution">
    <text evidence="1">The sequence shown here is derived from an EMBL/GenBank/DDBJ whole genome shotgun (WGS) entry which is preliminary data.</text>
</comment>
<dbReference type="EMBL" id="QVEU01000002">
    <property type="protein sequence ID" value="RGB77033.1"/>
    <property type="molecule type" value="Genomic_DNA"/>
</dbReference>
<organism evidence="1 2">
    <name type="scientific">Anaerococcus nagyae</name>
    <dbReference type="NCBI Taxonomy" id="1755241"/>
    <lineage>
        <taxon>Bacteria</taxon>
        <taxon>Bacillati</taxon>
        <taxon>Bacillota</taxon>
        <taxon>Tissierellia</taxon>
        <taxon>Tissierellales</taxon>
        <taxon>Peptoniphilaceae</taxon>
        <taxon>Anaerococcus</taxon>
    </lineage>
</organism>